<feature type="region of interest" description="Disordered" evidence="1">
    <location>
        <begin position="1408"/>
        <end position="1436"/>
    </location>
</feature>
<feature type="compositionally biased region" description="Low complexity" evidence="1">
    <location>
        <begin position="725"/>
        <end position="740"/>
    </location>
</feature>
<dbReference type="PANTHER" id="PTHR10663">
    <property type="entry name" value="GUANYL-NUCLEOTIDE EXCHANGE FACTOR"/>
    <property type="match status" value="1"/>
</dbReference>
<feature type="compositionally biased region" description="Basic and acidic residues" evidence="1">
    <location>
        <begin position="83"/>
        <end position="95"/>
    </location>
</feature>
<feature type="region of interest" description="Disordered" evidence="1">
    <location>
        <begin position="1116"/>
        <end position="1166"/>
    </location>
</feature>
<feature type="compositionally biased region" description="Basic and acidic residues" evidence="1">
    <location>
        <begin position="608"/>
        <end position="622"/>
    </location>
</feature>
<protein>
    <recommendedName>
        <fullName evidence="2">SEC7 domain-containing protein</fullName>
    </recommendedName>
</protein>
<dbReference type="InterPro" id="IPR011993">
    <property type="entry name" value="PH-like_dom_sf"/>
</dbReference>
<dbReference type="Gene3D" id="1.10.1000.11">
    <property type="entry name" value="Arf Nucleotide-binding Site Opener,domain 2"/>
    <property type="match status" value="1"/>
</dbReference>
<keyword evidence="4" id="KW-1185">Reference proteome</keyword>
<dbReference type="Pfam" id="PF15410">
    <property type="entry name" value="PH_9"/>
    <property type="match status" value="1"/>
</dbReference>
<feature type="compositionally biased region" description="Basic and acidic residues" evidence="1">
    <location>
        <begin position="129"/>
        <end position="138"/>
    </location>
</feature>
<feature type="compositionally biased region" description="Low complexity" evidence="1">
    <location>
        <begin position="1157"/>
        <end position="1166"/>
    </location>
</feature>
<feature type="region of interest" description="Disordered" evidence="1">
    <location>
        <begin position="972"/>
        <end position="1033"/>
    </location>
</feature>
<feature type="region of interest" description="Disordered" evidence="1">
    <location>
        <begin position="120"/>
        <end position="232"/>
    </location>
</feature>
<dbReference type="SMART" id="SM00222">
    <property type="entry name" value="Sec7"/>
    <property type="match status" value="1"/>
</dbReference>
<dbReference type="Gene3D" id="2.30.29.30">
    <property type="entry name" value="Pleckstrin-homology domain (PH domain)/Phosphotyrosine-binding domain (PTB)"/>
    <property type="match status" value="1"/>
</dbReference>
<feature type="compositionally biased region" description="Polar residues" evidence="1">
    <location>
        <begin position="533"/>
        <end position="549"/>
    </location>
</feature>
<dbReference type="OMA" id="FYTSIQK"/>
<dbReference type="EMBL" id="NCSJ02000008">
    <property type="protein sequence ID" value="RFU35476.1"/>
    <property type="molecule type" value="Genomic_DNA"/>
</dbReference>
<feature type="compositionally biased region" description="Basic and acidic residues" evidence="1">
    <location>
        <begin position="569"/>
        <end position="588"/>
    </location>
</feature>
<feature type="compositionally biased region" description="Polar residues" evidence="1">
    <location>
        <begin position="1011"/>
        <end position="1033"/>
    </location>
</feature>
<dbReference type="InterPro" id="IPR023394">
    <property type="entry name" value="Sec7_C_sf"/>
</dbReference>
<dbReference type="Pfam" id="PF01369">
    <property type="entry name" value="Sec7"/>
    <property type="match status" value="1"/>
</dbReference>
<dbReference type="STRING" id="5539.A0A3E2HQ45"/>
<comment type="caution">
    <text evidence="3">The sequence shown here is derived from an EMBL/GenBank/DDBJ whole genome shotgun (WGS) entry which is preliminary data.</text>
</comment>
<dbReference type="SUPFAM" id="SSF48425">
    <property type="entry name" value="Sec7 domain"/>
    <property type="match status" value="1"/>
</dbReference>
<feature type="region of interest" description="Disordered" evidence="1">
    <location>
        <begin position="801"/>
        <end position="824"/>
    </location>
</feature>
<feature type="region of interest" description="Disordered" evidence="1">
    <location>
        <begin position="61"/>
        <end position="101"/>
    </location>
</feature>
<dbReference type="InterPro" id="IPR000904">
    <property type="entry name" value="Sec7_dom"/>
</dbReference>
<proteinExistence type="predicted"/>
<feature type="non-terminal residue" evidence="3">
    <location>
        <position position="1"/>
    </location>
</feature>
<feature type="compositionally biased region" description="Polar residues" evidence="1">
    <location>
        <begin position="1408"/>
        <end position="1421"/>
    </location>
</feature>
<feature type="non-terminal residue" evidence="3">
    <location>
        <position position="1577"/>
    </location>
</feature>
<dbReference type="SUPFAM" id="SSF50729">
    <property type="entry name" value="PH domain-like"/>
    <property type="match status" value="1"/>
</dbReference>
<feature type="compositionally biased region" description="Polar residues" evidence="1">
    <location>
        <begin position="447"/>
        <end position="465"/>
    </location>
</feature>
<feature type="compositionally biased region" description="Polar residues" evidence="1">
    <location>
        <begin position="1145"/>
        <end position="1155"/>
    </location>
</feature>
<dbReference type="PANTHER" id="PTHR10663:SF373">
    <property type="entry name" value="PH AND SEC7 DOMAIN-CONTAINING PROTEIN C11E3.11C"/>
    <property type="match status" value="1"/>
</dbReference>
<feature type="compositionally biased region" description="Low complexity" evidence="1">
    <location>
        <begin position="297"/>
        <end position="313"/>
    </location>
</feature>
<feature type="region of interest" description="Disordered" evidence="1">
    <location>
        <begin position="1"/>
        <end position="49"/>
    </location>
</feature>
<feature type="compositionally biased region" description="Polar residues" evidence="1">
    <location>
        <begin position="201"/>
        <end position="212"/>
    </location>
</feature>
<gene>
    <name evidence="3" type="ORF">B7463_g915</name>
</gene>
<name>A0A3E2HQ45_SCYLI</name>
<dbReference type="GO" id="GO:0005085">
    <property type="term" value="F:guanyl-nucleotide exchange factor activity"/>
    <property type="evidence" value="ECO:0007669"/>
    <property type="project" value="InterPro"/>
</dbReference>
<organism evidence="3 4">
    <name type="scientific">Scytalidium lignicola</name>
    <name type="common">Hyphomycete</name>
    <dbReference type="NCBI Taxonomy" id="5539"/>
    <lineage>
        <taxon>Eukaryota</taxon>
        <taxon>Fungi</taxon>
        <taxon>Dikarya</taxon>
        <taxon>Ascomycota</taxon>
        <taxon>Pezizomycotina</taxon>
        <taxon>Leotiomycetes</taxon>
        <taxon>Leotiomycetes incertae sedis</taxon>
        <taxon>Scytalidium</taxon>
    </lineage>
</organism>
<feature type="domain" description="SEC7" evidence="2">
    <location>
        <begin position="799"/>
        <end position="979"/>
    </location>
</feature>
<dbReference type="PROSITE" id="PS50190">
    <property type="entry name" value="SEC7"/>
    <property type="match status" value="1"/>
</dbReference>
<dbReference type="GO" id="GO:0032012">
    <property type="term" value="P:regulation of ARF protein signal transduction"/>
    <property type="evidence" value="ECO:0007669"/>
    <property type="project" value="InterPro"/>
</dbReference>
<feature type="compositionally biased region" description="Polar residues" evidence="1">
    <location>
        <begin position="693"/>
        <end position="707"/>
    </location>
</feature>
<evidence type="ECO:0000256" key="1">
    <source>
        <dbReference type="SAM" id="MobiDB-lite"/>
    </source>
</evidence>
<reference evidence="3 4" key="1">
    <citation type="submission" date="2018-05" db="EMBL/GenBank/DDBJ databases">
        <title>Draft genome sequence of Scytalidium lignicola DSM 105466, a ubiquitous saprotrophic fungus.</title>
        <authorList>
            <person name="Buettner E."/>
            <person name="Gebauer A.M."/>
            <person name="Hofrichter M."/>
            <person name="Liers C."/>
            <person name="Kellner H."/>
        </authorList>
    </citation>
    <scope>NUCLEOTIDE SEQUENCE [LARGE SCALE GENOMIC DNA]</scope>
    <source>
        <strain evidence="3 4">DSM 105466</strain>
    </source>
</reference>
<feature type="region of interest" description="Disordered" evidence="1">
    <location>
        <begin position="249"/>
        <end position="344"/>
    </location>
</feature>
<dbReference type="InterPro" id="IPR041681">
    <property type="entry name" value="PH_9"/>
</dbReference>
<accession>A0A3E2HQ45</accession>
<dbReference type="OrthoDB" id="2157641at2759"/>
<feature type="compositionally biased region" description="Basic and acidic residues" evidence="1">
    <location>
        <begin position="664"/>
        <end position="677"/>
    </location>
</feature>
<feature type="compositionally biased region" description="Polar residues" evidence="1">
    <location>
        <begin position="269"/>
        <end position="280"/>
    </location>
</feature>
<feature type="region of interest" description="Disordered" evidence="1">
    <location>
        <begin position="357"/>
        <end position="745"/>
    </location>
</feature>
<feature type="compositionally biased region" description="Polar residues" evidence="1">
    <location>
        <begin position="807"/>
        <end position="817"/>
    </location>
</feature>
<feature type="compositionally biased region" description="Low complexity" evidence="1">
    <location>
        <begin position="179"/>
        <end position="200"/>
    </location>
</feature>
<evidence type="ECO:0000259" key="2">
    <source>
        <dbReference type="PROSITE" id="PS50190"/>
    </source>
</evidence>
<feature type="compositionally biased region" description="Polar residues" evidence="1">
    <location>
        <begin position="634"/>
        <end position="644"/>
    </location>
</feature>
<feature type="compositionally biased region" description="Polar residues" evidence="1">
    <location>
        <begin position="1"/>
        <end position="13"/>
    </location>
</feature>
<evidence type="ECO:0000313" key="3">
    <source>
        <dbReference type="EMBL" id="RFU35476.1"/>
    </source>
</evidence>
<feature type="compositionally biased region" description="Polar residues" evidence="1">
    <location>
        <begin position="589"/>
        <end position="604"/>
    </location>
</feature>
<dbReference type="InterPro" id="IPR035999">
    <property type="entry name" value="Sec7_dom_sf"/>
</dbReference>
<evidence type="ECO:0000313" key="4">
    <source>
        <dbReference type="Proteomes" id="UP000258309"/>
    </source>
</evidence>
<sequence>MQSSFENRGSTATKRLGVSLNVDTGYKREQQDISPPETPTEPMPQQNQRKISPAMWALKQRPGPRETFLDDITPIDPANRDVAAARRPENRDSHDLSLSPREVTRDSLVDHMLLSLDQFSLFTDSDPLGPRKFEDDRLYSSFGDDEGYQAASNFAARGTPRGHAYSYSSDYENADDASRYSSGQTSRGRRSNSSSNFQSSLARINSLRNGQLPQRPIHSRSGKGSKASSAGSVDLGYAQVTGTQRWAHGLAGRSSSFDYGTERPALGSRSATMVHQTNPGASPLSPYDYDAAPTPTVPGGPRRARPSSPVVLPHIDQTRIEPVPTKLERKRSTRSSRSAYKGKTLLTSASVSRFEYNLHDQDTELPPMPAFMKDPAPSPSVSYIKSAKDQPSPTPQTKERPGFFRRVFGSSKNHPPAPQESPASNVSSPGPAPADRPGTRQYRAASQPKNQTAPPSREASTPSKESTPHVLSKKPSSFFRRRKKSMSEPEPPLPRAQLQQIHLPPDKDLSNIIALDSPSNSLRQVMNPYLRNSVLSPTESQPSSKSEQNAGDETEEKERYARGFSPDYEPDKNATIRTVEQRPKKENDNSGYESMQKSTSSLNPNAGHARDGRSNSNSDRDITFLQDASDNDPDGQSTKSQSTPAPKDKFSLDPTWTPPSAAAARDKGRGSENDRTQSMRAQTLGKPEPAKLTSPSESQKSTPASKASENKAAKPSANNEEWVILSPRSPLSSKPSNLKSPLEKNGQRMWLEASSSEESLIESSKLALPGERGSAYGAMTGSTDTVYKSATSLPIVQIEGQEHHAASSPTQEQATPQPSVPTEDDRNRAFMIYSGNEDFIQKEKAAAWMGDESPVRTRTLVAYMELFNFANMSILAGLRNLCGNLILRAESQQVDRILDAFAKRWCQCNPNHGFKVTDVVHTICYSILLLNTDLHMADIDQKMTRNQFIKNTMPTVRQSVDDAAPEAFVTGKSQAFSQDAPPKQGDATQKAERSSIDDQPTWRTSFKPPGRTNTDPDGPRGSSTAVDADSTTDNCGPLIKAPFNGPLKAWEAQVEIVLKDFYNSIRNERLPLHGAPIDKPQAHAPSSNSLAVFANGVLRRTPSVLSKAPSESASFVRGRTADTVRGNGKWANKNRSRPRLYPNSGLGSSRTSLDDQSLWSPSMSSSTWSKYSLGKTQASSMSVDSLGTTALGDFHQSIGFANAISQAIIREEHPGTSGSNGSDRDDSRVAPLLEDDSLELHGSPWAKEGIVKHKHHLESVDKRAKDRNWSEIFAVIEKGYMSLFSFSTKSLRNKPKAKGRGAVVGGGNWQENAESLGSFLLRQTVASVLPPPGYSKSRPHVWALSLPTGAVHLFQVGTPEIVKEFVSTANYWSARLSNHPLVGAMSNVEYGWSDAVINNALVTAINEASSNTPGRPSTGGQRPSIAGSMRSSSLDQGYSNMSMRARLPGDRITISDWAPPTQNLRSSNLMEMDQLKSLMTYVAGIEKELQNHNQLRSPMLLAFTPRHVNSQKAMANWEKKSSYLLREIVKFGTYIDSLQAAEAAKKRIYAERAAERALAEGGYEDDDDEGDITLRPE</sequence>
<dbReference type="Proteomes" id="UP000258309">
    <property type="component" value="Unassembled WGS sequence"/>
</dbReference>